<keyword evidence="5" id="KW-1185">Reference proteome</keyword>
<dbReference type="EMBL" id="BGPR01044568">
    <property type="protein sequence ID" value="GBO21372.1"/>
    <property type="molecule type" value="Genomic_DNA"/>
</dbReference>
<organism evidence="1 5">
    <name type="scientific">Araneus ventricosus</name>
    <name type="common">Orbweaver spider</name>
    <name type="synonym">Epeira ventricosa</name>
    <dbReference type="NCBI Taxonomy" id="182803"/>
    <lineage>
        <taxon>Eukaryota</taxon>
        <taxon>Metazoa</taxon>
        <taxon>Ecdysozoa</taxon>
        <taxon>Arthropoda</taxon>
        <taxon>Chelicerata</taxon>
        <taxon>Arachnida</taxon>
        <taxon>Araneae</taxon>
        <taxon>Araneomorphae</taxon>
        <taxon>Entelegynae</taxon>
        <taxon>Araneoidea</taxon>
        <taxon>Araneidae</taxon>
        <taxon>Araneus</taxon>
    </lineage>
</organism>
<evidence type="ECO:0000313" key="5">
    <source>
        <dbReference type="Proteomes" id="UP000499080"/>
    </source>
</evidence>
<name>A0A4Y2VB91_ARAVE</name>
<evidence type="ECO:0000313" key="2">
    <source>
        <dbReference type="EMBL" id="GBO21368.1"/>
    </source>
</evidence>
<dbReference type="EMBL" id="BGPR01044567">
    <property type="protein sequence ID" value="GBO21370.1"/>
    <property type="molecule type" value="Genomic_DNA"/>
</dbReference>
<gene>
    <name evidence="4" type="ORF">AVEN_136671_1</name>
    <name evidence="2" type="ORF">AVEN_233273_1</name>
    <name evidence="3" type="ORF">AVEN_247277_1</name>
    <name evidence="1" type="ORF">AVEN_98104_1</name>
</gene>
<dbReference type="EMBL" id="BGPR01044564">
    <property type="protein sequence ID" value="GBO21366.1"/>
    <property type="molecule type" value="Genomic_DNA"/>
</dbReference>
<accession>A0A4Y2VB91</accession>
<dbReference type="AlphaFoldDB" id="A0A4Y2VB91"/>
<evidence type="ECO:0000313" key="3">
    <source>
        <dbReference type="EMBL" id="GBO21370.1"/>
    </source>
</evidence>
<protein>
    <submittedName>
        <fullName evidence="1">Uncharacterized protein</fullName>
    </submittedName>
</protein>
<reference evidence="1 5" key="1">
    <citation type="journal article" date="2019" name="Sci. Rep.">
        <title>Orb-weaving spider Araneus ventricosus genome elucidates the spidroin gene catalogue.</title>
        <authorList>
            <person name="Kono N."/>
            <person name="Nakamura H."/>
            <person name="Ohtoshi R."/>
            <person name="Moran D.A.P."/>
            <person name="Shinohara A."/>
            <person name="Yoshida Y."/>
            <person name="Fujiwara M."/>
            <person name="Mori M."/>
            <person name="Tomita M."/>
            <person name="Arakawa K."/>
        </authorList>
    </citation>
    <scope>NUCLEOTIDE SEQUENCE [LARGE SCALE GENOMIC DNA]</scope>
</reference>
<evidence type="ECO:0000313" key="1">
    <source>
        <dbReference type="EMBL" id="GBO21366.1"/>
    </source>
</evidence>
<comment type="caution">
    <text evidence="1">The sequence shown here is derived from an EMBL/GenBank/DDBJ whole genome shotgun (WGS) entry which is preliminary data.</text>
</comment>
<dbReference type="Proteomes" id="UP000499080">
    <property type="component" value="Unassembled WGS sequence"/>
</dbReference>
<sequence>MTLYSTNIPENTMYTKNCTCRNYSNSAINNSNSTINSAQHPTAYQIDCDQNSKERLTRLNTLDRYSLPTRCDVTWNSAEESPDLFPKRDNAIILVPSFCRQSH</sequence>
<dbReference type="EMBL" id="BGPR01044566">
    <property type="protein sequence ID" value="GBO21368.1"/>
    <property type="molecule type" value="Genomic_DNA"/>
</dbReference>
<proteinExistence type="predicted"/>
<evidence type="ECO:0000313" key="4">
    <source>
        <dbReference type="EMBL" id="GBO21372.1"/>
    </source>
</evidence>